<evidence type="ECO:0000313" key="2">
    <source>
        <dbReference type="Proteomes" id="UP001396334"/>
    </source>
</evidence>
<reference evidence="1 2" key="1">
    <citation type="journal article" date="2024" name="G3 (Bethesda)">
        <title>Genome assembly of Hibiscus sabdariffa L. provides insights into metabolisms of medicinal natural products.</title>
        <authorList>
            <person name="Kim T."/>
        </authorList>
    </citation>
    <scope>NUCLEOTIDE SEQUENCE [LARGE SCALE GENOMIC DNA]</scope>
    <source>
        <strain evidence="1">TK-2024</strain>
        <tissue evidence="1">Old leaves</tissue>
    </source>
</reference>
<sequence length="98" mass="11525">MVAAEGRWNWDHLQDLFPEEVLERKATVSTPMSHYENDVSGWRWSEKREFSVGSTYMALMEIERGSFLAILVNLEDVTQFYALLFEEWLHDNIHGVCD</sequence>
<comment type="caution">
    <text evidence="1">The sequence shown here is derived from an EMBL/GenBank/DDBJ whole genome shotgun (WGS) entry which is preliminary data.</text>
</comment>
<keyword evidence="2" id="KW-1185">Reference proteome</keyword>
<organism evidence="1 2">
    <name type="scientific">Hibiscus sabdariffa</name>
    <name type="common">roselle</name>
    <dbReference type="NCBI Taxonomy" id="183260"/>
    <lineage>
        <taxon>Eukaryota</taxon>
        <taxon>Viridiplantae</taxon>
        <taxon>Streptophyta</taxon>
        <taxon>Embryophyta</taxon>
        <taxon>Tracheophyta</taxon>
        <taxon>Spermatophyta</taxon>
        <taxon>Magnoliopsida</taxon>
        <taxon>eudicotyledons</taxon>
        <taxon>Gunneridae</taxon>
        <taxon>Pentapetalae</taxon>
        <taxon>rosids</taxon>
        <taxon>malvids</taxon>
        <taxon>Malvales</taxon>
        <taxon>Malvaceae</taxon>
        <taxon>Malvoideae</taxon>
        <taxon>Hibiscus</taxon>
    </lineage>
</organism>
<dbReference type="EMBL" id="JBBPBN010000010">
    <property type="protein sequence ID" value="KAK9030156.1"/>
    <property type="molecule type" value="Genomic_DNA"/>
</dbReference>
<accession>A0ABR2SYR0</accession>
<evidence type="ECO:0000313" key="1">
    <source>
        <dbReference type="EMBL" id="KAK9030156.1"/>
    </source>
</evidence>
<name>A0ABR2SYR0_9ROSI</name>
<protein>
    <submittedName>
        <fullName evidence="1">Uncharacterized protein</fullName>
    </submittedName>
</protein>
<proteinExistence type="predicted"/>
<dbReference type="Proteomes" id="UP001396334">
    <property type="component" value="Unassembled WGS sequence"/>
</dbReference>
<gene>
    <name evidence="1" type="ORF">V6N11_031587</name>
</gene>